<protein>
    <submittedName>
        <fullName evidence="2">Uncharacterized protein</fullName>
    </submittedName>
</protein>
<reference evidence="2 3" key="1">
    <citation type="submission" date="2013-11" db="EMBL/GenBank/DDBJ databases">
        <title>Genome sequencing of Stegodyphus mimosarum.</title>
        <authorList>
            <person name="Bechsgaard J."/>
        </authorList>
    </citation>
    <scope>NUCLEOTIDE SEQUENCE [LARGE SCALE GENOMIC DNA]</scope>
</reference>
<organism evidence="2 3">
    <name type="scientific">Stegodyphus mimosarum</name>
    <name type="common">African social velvet spider</name>
    <dbReference type="NCBI Taxonomy" id="407821"/>
    <lineage>
        <taxon>Eukaryota</taxon>
        <taxon>Metazoa</taxon>
        <taxon>Ecdysozoa</taxon>
        <taxon>Arthropoda</taxon>
        <taxon>Chelicerata</taxon>
        <taxon>Arachnida</taxon>
        <taxon>Araneae</taxon>
        <taxon>Araneomorphae</taxon>
        <taxon>Entelegynae</taxon>
        <taxon>Eresoidea</taxon>
        <taxon>Eresidae</taxon>
        <taxon>Stegodyphus</taxon>
    </lineage>
</organism>
<keyword evidence="3" id="KW-1185">Reference proteome</keyword>
<sequence length="553" mass="63725">MHSSKSLSSVVENDAKDASSFICDCAKQKTTTFILTNLPKTNTSCQTEICEEVEDGHSMNSEVAVLVNEMTELEVHLSELVEKITHFRFSENVDEVNEGKGSALDSIRKEIHVMKELLTILDSDIRLKAESFDYLNNIFKPKMTEVQSLQTQLAETQTVLKKKECLLLDMQNDLFSLKLKMSLLKSTCKPTSSSDSEAESVHEEKECISDKTSLSRIHDIAAIERILLELESYFIRNHFTISDLSSKLKEAETEISILQTMTSELQNVEILKFNKYAQTSENYLVEDHAELNKFKSKAETFENEVICLQTKIKILNEAKLALEQELEDTKLFYSSQVNSLQSEYEIHKDIWYCKTAEFLKSLEDKHRQEIADIENKWSNDIDKKLKELKKNEVISLESEKEEFKKMVNNLQTDFEDKIFMLKIDKDKNMGDFQARLSNEINEKENLKHQISEKENELNLLRIKCQNVDDLNAQLTQKLSQNSNEIKKLKEILSETMKSHSNEPRKLLHGQTKENQASVYKNCNIPSQQTPTSESDLNQKNAESYSKNCFITSL</sequence>
<proteinExistence type="predicted"/>
<dbReference type="EMBL" id="KK114258">
    <property type="protein sequence ID" value="KFM62032.1"/>
    <property type="molecule type" value="Genomic_DNA"/>
</dbReference>
<dbReference type="Proteomes" id="UP000054359">
    <property type="component" value="Unassembled WGS sequence"/>
</dbReference>
<feature type="coiled-coil region" evidence="1">
    <location>
        <begin position="241"/>
        <end position="325"/>
    </location>
</feature>
<evidence type="ECO:0000313" key="2">
    <source>
        <dbReference type="EMBL" id="KFM62032.1"/>
    </source>
</evidence>
<evidence type="ECO:0000256" key="1">
    <source>
        <dbReference type="SAM" id="Coils"/>
    </source>
</evidence>
<dbReference type="OrthoDB" id="10394931at2759"/>
<keyword evidence="1" id="KW-0175">Coiled coil</keyword>
<gene>
    <name evidence="2" type="ORF">X975_04375</name>
</gene>
<feature type="coiled-coil region" evidence="1">
    <location>
        <begin position="356"/>
        <end position="491"/>
    </location>
</feature>
<evidence type="ECO:0000313" key="3">
    <source>
        <dbReference type="Proteomes" id="UP000054359"/>
    </source>
</evidence>
<name>A0A087TA93_STEMI</name>
<feature type="non-terminal residue" evidence="2">
    <location>
        <position position="553"/>
    </location>
</feature>
<accession>A0A087TA93</accession>
<dbReference type="AlphaFoldDB" id="A0A087TA93"/>